<dbReference type="Proteomes" id="UP000518752">
    <property type="component" value="Unassembled WGS sequence"/>
</dbReference>
<feature type="transmembrane region" description="Helical" evidence="1">
    <location>
        <begin position="54"/>
        <end position="76"/>
    </location>
</feature>
<dbReference type="EMBL" id="JAACJN010000104">
    <property type="protein sequence ID" value="KAF5374046.1"/>
    <property type="molecule type" value="Genomic_DNA"/>
</dbReference>
<comment type="caution">
    <text evidence="2">The sequence shown here is derived from an EMBL/GenBank/DDBJ whole genome shotgun (WGS) entry which is preliminary data.</text>
</comment>
<evidence type="ECO:0000313" key="3">
    <source>
        <dbReference type="Proteomes" id="UP000518752"/>
    </source>
</evidence>
<feature type="transmembrane region" description="Helical" evidence="1">
    <location>
        <begin position="115"/>
        <end position="134"/>
    </location>
</feature>
<gene>
    <name evidence="2" type="ORF">D9757_010052</name>
</gene>
<protein>
    <submittedName>
        <fullName evidence="2">Uncharacterized protein</fullName>
    </submittedName>
</protein>
<keyword evidence="1" id="KW-1133">Transmembrane helix</keyword>
<name>A0A8H5LYH0_9AGAR</name>
<accession>A0A8H5LYH0</accession>
<proteinExistence type="predicted"/>
<feature type="transmembrane region" description="Helical" evidence="1">
    <location>
        <begin position="20"/>
        <end position="42"/>
    </location>
</feature>
<feature type="transmembrane region" description="Helical" evidence="1">
    <location>
        <begin position="253"/>
        <end position="279"/>
    </location>
</feature>
<feature type="transmembrane region" description="Helical" evidence="1">
    <location>
        <begin position="185"/>
        <end position="203"/>
    </location>
</feature>
<reference evidence="2 3" key="1">
    <citation type="journal article" date="2020" name="ISME J.">
        <title>Uncovering the hidden diversity of litter-decomposition mechanisms in mushroom-forming fungi.</title>
        <authorList>
            <person name="Floudas D."/>
            <person name="Bentzer J."/>
            <person name="Ahren D."/>
            <person name="Johansson T."/>
            <person name="Persson P."/>
            <person name="Tunlid A."/>
        </authorList>
    </citation>
    <scope>NUCLEOTIDE SEQUENCE [LARGE SCALE GENOMIC DNA]</scope>
    <source>
        <strain evidence="2 3">CBS 406.79</strain>
    </source>
</reference>
<dbReference type="AlphaFoldDB" id="A0A8H5LYH0"/>
<organism evidence="2 3">
    <name type="scientific">Collybiopsis confluens</name>
    <dbReference type="NCBI Taxonomy" id="2823264"/>
    <lineage>
        <taxon>Eukaryota</taxon>
        <taxon>Fungi</taxon>
        <taxon>Dikarya</taxon>
        <taxon>Basidiomycota</taxon>
        <taxon>Agaricomycotina</taxon>
        <taxon>Agaricomycetes</taxon>
        <taxon>Agaricomycetidae</taxon>
        <taxon>Agaricales</taxon>
        <taxon>Marasmiineae</taxon>
        <taxon>Omphalotaceae</taxon>
        <taxon>Collybiopsis</taxon>
    </lineage>
</organism>
<dbReference type="OrthoDB" id="2744793at2759"/>
<feature type="transmembrane region" description="Helical" evidence="1">
    <location>
        <begin position="223"/>
        <end position="247"/>
    </location>
</feature>
<evidence type="ECO:0000256" key="1">
    <source>
        <dbReference type="SAM" id="Phobius"/>
    </source>
</evidence>
<keyword evidence="1" id="KW-0472">Membrane</keyword>
<sequence>MTPRDQQIIFEFGSLTYNNGLSLIVSMASYGMFVLVTLFAVRAAIIKPWTRSRIVLLICLITIYVCMTYTVCYTSMISLFSTKYTLVKVIPGPQGFETEVGISDSKTLPLQYTPSWTTTINLLISDAIVVWRAWTLFQRAKIFKLLLLFLMFSNVVINIADCIWIDTEVKSEAFQSTVLDWMSNLISLVVNLLATGLISWTAWSHRRMLASAQVQKRSKVENLLLMLIESGAIYCGIQTIFVVVVLLDAYVSILVPLHLLITIALAAASCYPAAVVMILSADSSPLIETFHAEDTKVVSPSEGNDSIHG</sequence>
<evidence type="ECO:0000313" key="2">
    <source>
        <dbReference type="EMBL" id="KAF5374046.1"/>
    </source>
</evidence>
<keyword evidence="3" id="KW-1185">Reference proteome</keyword>
<keyword evidence="1" id="KW-0812">Transmembrane</keyword>
<feature type="transmembrane region" description="Helical" evidence="1">
    <location>
        <begin position="146"/>
        <end position="165"/>
    </location>
</feature>